<dbReference type="AlphaFoldDB" id="A0AAE0Z9U6"/>
<comment type="caution">
    <text evidence="1">The sequence shown here is derived from an EMBL/GenBank/DDBJ whole genome shotgun (WGS) entry which is preliminary data.</text>
</comment>
<dbReference type="Proteomes" id="UP001283361">
    <property type="component" value="Unassembled WGS sequence"/>
</dbReference>
<dbReference type="EMBL" id="JAWDGP010004303">
    <property type="protein sequence ID" value="KAK3765457.1"/>
    <property type="molecule type" value="Genomic_DNA"/>
</dbReference>
<proteinExistence type="predicted"/>
<accession>A0AAE0Z9U6</accession>
<gene>
    <name evidence="1" type="ORF">RRG08_067003</name>
</gene>
<evidence type="ECO:0000313" key="2">
    <source>
        <dbReference type="Proteomes" id="UP001283361"/>
    </source>
</evidence>
<organism evidence="1 2">
    <name type="scientific">Elysia crispata</name>
    <name type="common">lettuce slug</name>
    <dbReference type="NCBI Taxonomy" id="231223"/>
    <lineage>
        <taxon>Eukaryota</taxon>
        <taxon>Metazoa</taxon>
        <taxon>Spiralia</taxon>
        <taxon>Lophotrochozoa</taxon>
        <taxon>Mollusca</taxon>
        <taxon>Gastropoda</taxon>
        <taxon>Heterobranchia</taxon>
        <taxon>Euthyneura</taxon>
        <taxon>Panpulmonata</taxon>
        <taxon>Sacoglossa</taxon>
        <taxon>Placobranchoidea</taxon>
        <taxon>Plakobranchidae</taxon>
        <taxon>Elysia</taxon>
    </lineage>
</organism>
<evidence type="ECO:0000313" key="1">
    <source>
        <dbReference type="EMBL" id="KAK3765457.1"/>
    </source>
</evidence>
<reference evidence="1" key="1">
    <citation type="journal article" date="2023" name="G3 (Bethesda)">
        <title>A reference genome for the long-term kleptoplast-retaining sea slug Elysia crispata morphotype clarki.</title>
        <authorList>
            <person name="Eastman K.E."/>
            <person name="Pendleton A.L."/>
            <person name="Shaikh M.A."/>
            <person name="Suttiyut T."/>
            <person name="Ogas R."/>
            <person name="Tomko P."/>
            <person name="Gavelis G."/>
            <person name="Widhalm J.R."/>
            <person name="Wisecaver J.H."/>
        </authorList>
    </citation>
    <scope>NUCLEOTIDE SEQUENCE</scope>
    <source>
        <strain evidence="1">ECLA1</strain>
    </source>
</reference>
<sequence length="381" mass="43271">MCTHTRTRINRCLDLVYRSAKPAEHFMIATAIIHPTTLFIWFYRDELATVEYQQLAEDRSKTNRWSSIAPKSTATSCGTTHPTSRAARLLTHLTRWNTGGGFVETVSINAINAHRFPNRWRLPEGPRLASRRMQRSRGQGSWAMRSGGLDLRGERVVARVSKIPHLRFRAGVRRLMIAEPILSHGMAEITASCDQNREPVSYQSHGIADITAAARLSPGELDLEGQNEGTRKLKSVTIPSSTTKPITRERSGELVFGIFTRVHDKSTIWRASIRYFHTRSRHSPQLYGSCSPQHWHDTVRLDDIKPTASLHGYLQRRNKIVPILPQYGDEMQGPMWAIYSQYSRPPVVFSIVFNPFNCSNYLQSKGRARLSQKALQNPLSL</sequence>
<protein>
    <submittedName>
        <fullName evidence="1">Uncharacterized protein</fullName>
    </submittedName>
</protein>
<keyword evidence="2" id="KW-1185">Reference proteome</keyword>
<name>A0AAE0Z9U6_9GAST</name>